<dbReference type="EMBL" id="CACRYJ010000030">
    <property type="protein sequence ID" value="VZO37053.1"/>
    <property type="molecule type" value="Genomic_DNA"/>
</dbReference>
<dbReference type="InterPro" id="IPR010310">
    <property type="entry name" value="T7SS_ESAT-6-like"/>
</dbReference>
<dbReference type="RefSeq" id="WP_156740957.1">
    <property type="nucleotide sequence ID" value="NZ_CACRYJ010000030.1"/>
</dbReference>
<dbReference type="Pfam" id="PF06013">
    <property type="entry name" value="WXG100"/>
    <property type="match status" value="1"/>
</dbReference>
<evidence type="ECO:0000313" key="3">
    <source>
        <dbReference type="Proteomes" id="UP000419743"/>
    </source>
</evidence>
<dbReference type="InterPro" id="IPR036689">
    <property type="entry name" value="ESAT-6-like_sf"/>
</dbReference>
<name>A0A7M4DJ57_9MICO</name>
<dbReference type="Proteomes" id="UP000419743">
    <property type="component" value="Unassembled WGS sequence"/>
</dbReference>
<dbReference type="NCBIfam" id="TIGR03930">
    <property type="entry name" value="WXG100_ESAT6"/>
    <property type="match status" value="1"/>
</dbReference>
<gene>
    <name evidence="2" type="primary">esxA</name>
    <name evidence="2" type="ORF">HALOF300_02160</name>
</gene>
<comment type="caution">
    <text evidence="2">The sequence shown here is derived from an EMBL/GenBank/DDBJ whole genome shotgun (WGS) entry which is preliminary data.</text>
</comment>
<organism evidence="2 3">
    <name type="scientific">Occultella aeris</name>
    <dbReference type="NCBI Taxonomy" id="2761496"/>
    <lineage>
        <taxon>Bacteria</taxon>
        <taxon>Bacillati</taxon>
        <taxon>Actinomycetota</taxon>
        <taxon>Actinomycetes</taxon>
        <taxon>Micrococcales</taxon>
        <taxon>Ruaniaceae</taxon>
        <taxon>Occultella</taxon>
    </lineage>
</organism>
<reference evidence="2 3" key="1">
    <citation type="submission" date="2019-11" db="EMBL/GenBank/DDBJ databases">
        <authorList>
            <person name="Criscuolo A."/>
        </authorList>
    </citation>
    <scope>NUCLEOTIDE SEQUENCE [LARGE SCALE GENOMIC DNA]</scope>
    <source>
        <strain evidence="2">CIP111667</strain>
    </source>
</reference>
<protein>
    <recommendedName>
        <fullName evidence="1">ESAT-6-like protein</fullName>
    </recommendedName>
</protein>
<sequence length="94" mass="10016">MTFKANFEGIATAGADIVGGANKLEQQLADMDSQLQPLRADWTGAAAESYQTAKSQWTTAITDMKALLTEIGTAVGQGGQDYQSTENQNAARFQ</sequence>
<evidence type="ECO:0000256" key="1">
    <source>
        <dbReference type="RuleBase" id="RU362001"/>
    </source>
</evidence>
<comment type="similarity">
    <text evidence="1">Belongs to the WXG100 family.</text>
</comment>
<dbReference type="SUPFAM" id="SSF140453">
    <property type="entry name" value="EsxAB dimer-like"/>
    <property type="match status" value="1"/>
</dbReference>
<keyword evidence="3" id="KW-1185">Reference proteome</keyword>
<proteinExistence type="inferred from homology"/>
<accession>A0A7M4DJ57</accession>
<dbReference type="Gene3D" id="1.10.287.1060">
    <property type="entry name" value="ESAT-6-like"/>
    <property type="match status" value="1"/>
</dbReference>
<evidence type="ECO:0000313" key="2">
    <source>
        <dbReference type="EMBL" id="VZO37053.1"/>
    </source>
</evidence>
<dbReference type="AlphaFoldDB" id="A0A7M4DJ57"/>